<reference evidence="5" key="2">
    <citation type="submission" date="2025-08" db="UniProtKB">
        <authorList>
            <consortium name="RefSeq"/>
        </authorList>
    </citation>
    <scope>IDENTIFICATION</scope>
    <source>
        <tissue evidence="5">Leaf</tissue>
    </source>
</reference>
<evidence type="ECO:0000256" key="1">
    <source>
        <dbReference type="SAM" id="MobiDB-lite"/>
    </source>
</evidence>
<keyword evidence="2" id="KW-0472">Membrane</keyword>
<keyword evidence="2" id="KW-1133">Transmembrane helix</keyword>
<dbReference type="CDD" id="cd23799">
    <property type="entry name" value="UBCc_UBE2J"/>
    <property type="match status" value="1"/>
</dbReference>
<feature type="transmembrane region" description="Helical" evidence="2">
    <location>
        <begin position="266"/>
        <end position="283"/>
    </location>
</feature>
<feature type="domain" description="UBC core" evidence="3">
    <location>
        <begin position="12"/>
        <end position="167"/>
    </location>
</feature>
<gene>
    <name evidence="5" type="primary">LOC110793081</name>
</gene>
<dbReference type="GO" id="GO:0005634">
    <property type="term" value="C:nucleus"/>
    <property type="evidence" value="ECO:0000318"/>
    <property type="project" value="GO_Central"/>
</dbReference>
<feature type="region of interest" description="Disordered" evidence="1">
    <location>
        <begin position="243"/>
        <end position="262"/>
    </location>
</feature>
<dbReference type="InterPro" id="IPR000608">
    <property type="entry name" value="UBC"/>
</dbReference>
<dbReference type="GO" id="GO:0000209">
    <property type="term" value="P:protein polyubiquitination"/>
    <property type="evidence" value="ECO:0000318"/>
    <property type="project" value="GO_Central"/>
</dbReference>
<organism evidence="4 5">
    <name type="scientific">Spinacia oleracea</name>
    <name type="common">Spinach</name>
    <dbReference type="NCBI Taxonomy" id="3562"/>
    <lineage>
        <taxon>Eukaryota</taxon>
        <taxon>Viridiplantae</taxon>
        <taxon>Streptophyta</taxon>
        <taxon>Embryophyta</taxon>
        <taxon>Tracheophyta</taxon>
        <taxon>Spermatophyta</taxon>
        <taxon>Magnoliopsida</taxon>
        <taxon>eudicotyledons</taxon>
        <taxon>Gunneridae</taxon>
        <taxon>Pentapetalae</taxon>
        <taxon>Caryophyllales</taxon>
        <taxon>Chenopodiaceae</taxon>
        <taxon>Chenopodioideae</taxon>
        <taxon>Anserineae</taxon>
        <taxon>Spinacia</taxon>
    </lineage>
</organism>
<dbReference type="PANTHER" id="PTHR24067">
    <property type="entry name" value="UBIQUITIN-CONJUGATING ENZYME E2"/>
    <property type="match status" value="1"/>
</dbReference>
<name>A0A9R0IRC4_SPIOL</name>
<dbReference type="RefSeq" id="XP_021853608.1">
    <property type="nucleotide sequence ID" value="XM_021997916.2"/>
</dbReference>
<dbReference type="KEGG" id="soe:110793081"/>
<dbReference type="GO" id="GO:0061631">
    <property type="term" value="F:ubiquitin conjugating enzyme activity"/>
    <property type="evidence" value="ECO:0000318"/>
    <property type="project" value="GO_Central"/>
</dbReference>
<evidence type="ECO:0000256" key="2">
    <source>
        <dbReference type="SAM" id="Phobius"/>
    </source>
</evidence>
<dbReference type="Proteomes" id="UP000813463">
    <property type="component" value="Chromosome 3"/>
</dbReference>
<dbReference type="Pfam" id="PF00179">
    <property type="entry name" value="UQ_con"/>
    <property type="match status" value="1"/>
</dbReference>
<keyword evidence="2" id="KW-0812">Transmembrane</keyword>
<sequence>MAATDKYNLKNPAVKRILMEVKEMQTNPSDDFMSVPLEENIFEWQFAIRGPQDTEFEGGIYHGRIQLPAEYPFKPPSFMLLTPNGRFETQTKICLSISNHHPEHWQPSWSVRTALVALIAFMPTAPNGALGSLDYKKEERRDLAIRSREASPKFGTPERQKVIDEIHEYVLSKAPPVPESLKQTSEEHQSEKEAEEAEGSENAGRSADSVEPENEGGERITEEPQAAVENADAVEQREAIPRQVRAGVSNQQLQHRPAQRSTDDRLLTWAAVGLTVAIVFLLLKKLMKSSGYDAIFLSES</sequence>
<dbReference type="InterPro" id="IPR016135">
    <property type="entry name" value="UBQ-conjugating_enzyme/RWD"/>
</dbReference>
<dbReference type="SUPFAM" id="SSF54495">
    <property type="entry name" value="UBC-like"/>
    <property type="match status" value="1"/>
</dbReference>
<protein>
    <submittedName>
        <fullName evidence="5">Ubiquitin-conjugating enzyme E2 32</fullName>
    </submittedName>
</protein>
<dbReference type="OrthoDB" id="1158011at2759"/>
<dbReference type="AlphaFoldDB" id="A0A9R0IRC4"/>
<dbReference type="Gene3D" id="3.10.110.10">
    <property type="entry name" value="Ubiquitin Conjugating Enzyme"/>
    <property type="match status" value="1"/>
</dbReference>
<accession>A0A9R0IRC4</accession>
<dbReference type="FunFam" id="3.10.110.10:FF:000056">
    <property type="entry name" value="ubiquitin-conjugating enzyme E2 32"/>
    <property type="match status" value="1"/>
</dbReference>
<evidence type="ECO:0000313" key="5">
    <source>
        <dbReference type="RefSeq" id="XP_021853608.1"/>
    </source>
</evidence>
<dbReference type="SMART" id="SM00212">
    <property type="entry name" value="UBCc"/>
    <property type="match status" value="1"/>
</dbReference>
<evidence type="ECO:0000259" key="3">
    <source>
        <dbReference type="PROSITE" id="PS50127"/>
    </source>
</evidence>
<dbReference type="InterPro" id="IPR050113">
    <property type="entry name" value="Ub_conjugating_enzyme"/>
</dbReference>
<dbReference type="GO" id="GO:0006511">
    <property type="term" value="P:ubiquitin-dependent protein catabolic process"/>
    <property type="evidence" value="ECO:0000318"/>
    <property type="project" value="GO_Central"/>
</dbReference>
<evidence type="ECO:0000313" key="4">
    <source>
        <dbReference type="Proteomes" id="UP000813463"/>
    </source>
</evidence>
<proteinExistence type="predicted"/>
<reference evidence="4" key="1">
    <citation type="journal article" date="2021" name="Nat. Commun.">
        <title>Genomic analyses provide insights into spinach domestication and the genetic basis of agronomic traits.</title>
        <authorList>
            <person name="Cai X."/>
            <person name="Sun X."/>
            <person name="Xu C."/>
            <person name="Sun H."/>
            <person name="Wang X."/>
            <person name="Ge C."/>
            <person name="Zhang Z."/>
            <person name="Wang Q."/>
            <person name="Fei Z."/>
            <person name="Jiao C."/>
            <person name="Wang Q."/>
        </authorList>
    </citation>
    <scope>NUCLEOTIDE SEQUENCE [LARGE SCALE GENOMIC DNA]</scope>
    <source>
        <strain evidence="4">cv. Varoflay</strain>
    </source>
</reference>
<dbReference type="GeneID" id="110793081"/>
<feature type="region of interest" description="Disordered" evidence="1">
    <location>
        <begin position="173"/>
        <end position="233"/>
    </location>
</feature>
<dbReference type="PROSITE" id="PS50127">
    <property type="entry name" value="UBC_2"/>
    <property type="match status" value="1"/>
</dbReference>
<keyword evidence="4" id="KW-1185">Reference proteome</keyword>